<gene>
    <name evidence="2" type="ORF">FNL38_105216</name>
</gene>
<sequence>MTTESPETIDQYIASFPIDVQPVLESVRQTIHEAVPGVGETISYQMPTITVDGKSLVHFAGWKHHISMYPLPEGDAEFEKAIDPYRSAKATAKFPLNKPIPLDLVARITELLAARH</sequence>
<reference evidence="2" key="1">
    <citation type="submission" date="2019-07" db="EMBL/GenBank/DDBJ databases">
        <title>Genomic Encyclopedia of Type Strains, Phase IV (KMG-IV): sequencing the most valuable type-strain genomes for metagenomic binning, comparative biology and taxonomic classification.</title>
        <authorList>
            <person name="Goeker M."/>
        </authorList>
    </citation>
    <scope>NUCLEOTIDE SEQUENCE</scope>
    <source>
        <strain evidence="2">DSM 44596</strain>
    </source>
</reference>
<dbReference type="Pfam" id="PF08818">
    <property type="entry name" value="DUF1801"/>
    <property type="match status" value="1"/>
</dbReference>
<feature type="domain" description="YdhG-like" evidence="1">
    <location>
        <begin position="21"/>
        <end position="109"/>
    </location>
</feature>
<dbReference type="AlphaFoldDB" id="A0A652YMH1"/>
<comment type="caution">
    <text evidence="2">The sequence shown here is derived from an EMBL/GenBank/DDBJ whole genome shotgun (WGS) entry which is preliminary data.</text>
</comment>
<organism evidence="2">
    <name type="scientific">Nocardia globerula</name>
    <dbReference type="NCBI Taxonomy" id="1818"/>
    <lineage>
        <taxon>Bacteria</taxon>
        <taxon>Bacillati</taxon>
        <taxon>Actinomycetota</taxon>
        <taxon>Actinomycetes</taxon>
        <taxon>Mycobacteriales</taxon>
        <taxon>Nocardiaceae</taxon>
        <taxon>Nocardia</taxon>
    </lineage>
</organism>
<dbReference type="Gene3D" id="3.90.1150.200">
    <property type="match status" value="1"/>
</dbReference>
<dbReference type="EMBL" id="VNIQ01000005">
    <property type="protein sequence ID" value="TYQ03066.1"/>
    <property type="molecule type" value="Genomic_DNA"/>
</dbReference>
<name>A0A652YMH1_NOCGL</name>
<dbReference type="SUPFAM" id="SSF159888">
    <property type="entry name" value="YdhG-like"/>
    <property type="match status" value="1"/>
</dbReference>
<dbReference type="InterPro" id="IPR014922">
    <property type="entry name" value="YdhG-like"/>
</dbReference>
<protein>
    <submittedName>
        <fullName evidence="2">Uncharacterized protein YdhG (YjbR/CyaY superfamily)</fullName>
    </submittedName>
</protein>
<evidence type="ECO:0000313" key="2">
    <source>
        <dbReference type="EMBL" id="TYQ03066.1"/>
    </source>
</evidence>
<accession>A0A652YMH1</accession>
<proteinExistence type="predicted"/>
<evidence type="ECO:0000259" key="1">
    <source>
        <dbReference type="Pfam" id="PF08818"/>
    </source>
</evidence>